<feature type="compositionally biased region" description="Basic and acidic residues" evidence="1">
    <location>
        <begin position="77"/>
        <end position="90"/>
    </location>
</feature>
<reference evidence="3" key="1">
    <citation type="submission" date="2025-08" db="UniProtKB">
        <authorList>
            <consortium name="RefSeq"/>
        </authorList>
    </citation>
    <scope>IDENTIFICATION</scope>
    <source>
        <tissue evidence="3">Spleen</tissue>
    </source>
</reference>
<dbReference type="InParanoid" id="A0A6P5JL46"/>
<dbReference type="KEGG" id="pcw:110200857"/>
<sequence>MPKNLKPVVNGEPLVIFSYKSDGIREVHQKDYMGDGVPKKKTSLEKRVIGESSRKRGENGRKFNVCMPWCCTHSNQHRDWEKGEKVKSRLEGSAGCPRPPDRPAGHPGAFISDTLSCRPILPAQPRAAKKSKEPPPLPIPSRGQRSQRAGEGAHKGDGDGSVTSHVTRSLSLTLRIAAHTSMSPGRTHPTALPTHPSLGLGPPTPASVSEVQSEPVPEAGLPLLREPPGPGTLGPVRARSAVALQHQFTRSPSGTPTPPSFSSRHLNNPSGSSAQEI</sequence>
<dbReference type="AlphaFoldDB" id="A0A6P5JL46"/>
<protein>
    <submittedName>
        <fullName evidence="3">Uncharacterized protein LOC110200857</fullName>
    </submittedName>
</protein>
<feature type="region of interest" description="Disordered" evidence="1">
    <location>
        <begin position="181"/>
        <end position="277"/>
    </location>
</feature>
<accession>A0A6P5JL46</accession>
<evidence type="ECO:0000256" key="1">
    <source>
        <dbReference type="SAM" id="MobiDB-lite"/>
    </source>
</evidence>
<feature type="compositionally biased region" description="Polar residues" evidence="1">
    <location>
        <begin position="265"/>
        <end position="277"/>
    </location>
</feature>
<dbReference type="RefSeq" id="XP_020831896.1">
    <property type="nucleotide sequence ID" value="XM_020976237.1"/>
</dbReference>
<proteinExistence type="predicted"/>
<dbReference type="Proteomes" id="UP000515140">
    <property type="component" value="Unplaced"/>
</dbReference>
<evidence type="ECO:0000313" key="3">
    <source>
        <dbReference type="RefSeq" id="XP_020831896.1"/>
    </source>
</evidence>
<name>A0A6P5JL46_PHACI</name>
<keyword evidence="2" id="KW-1185">Reference proteome</keyword>
<organism evidence="2 3">
    <name type="scientific">Phascolarctos cinereus</name>
    <name type="common">Koala</name>
    <dbReference type="NCBI Taxonomy" id="38626"/>
    <lineage>
        <taxon>Eukaryota</taxon>
        <taxon>Metazoa</taxon>
        <taxon>Chordata</taxon>
        <taxon>Craniata</taxon>
        <taxon>Vertebrata</taxon>
        <taxon>Euteleostomi</taxon>
        <taxon>Mammalia</taxon>
        <taxon>Metatheria</taxon>
        <taxon>Diprotodontia</taxon>
        <taxon>Phascolarctidae</taxon>
        <taxon>Phascolarctos</taxon>
    </lineage>
</organism>
<gene>
    <name evidence="3" type="primary">LOC110200857</name>
</gene>
<feature type="region of interest" description="Disordered" evidence="1">
    <location>
        <begin position="77"/>
        <end position="164"/>
    </location>
</feature>
<feature type="compositionally biased region" description="Low complexity" evidence="1">
    <location>
        <begin position="248"/>
        <end position="264"/>
    </location>
</feature>
<evidence type="ECO:0000313" key="2">
    <source>
        <dbReference type="Proteomes" id="UP000515140"/>
    </source>
</evidence>
<dbReference type="GeneID" id="110200857"/>